<protein>
    <submittedName>
        <fullName evidence="7">RDD family protein</fullName>
    </submittedName>
</protein>
<evidence type="ECO:0000313" key="7">
    <source>
        <dbReference type="EMBL" id="MDT3766894.1"/>
    </source>
</evidence>
<dbReference type="PANTHER" id="PTHR38480">
    <property type="entry name" value="SLR0254 PROTEIN"/>
    <property type="match status" value="1"/>
</dbReference>
<feature type="transmembrane region" description="Helical" evidence="5">
    <location>
        <begin position="94"/>
        <end position="113"/>
    </location>
</feature>
<evidence type="ECO:0000256" key="1">
    <source>
        <dbReference type="ARBA" id="ARBA00004141"/>
    </source>
</evidence>
<evidence type="ECO:0000256" key="2">
    <source>
        <dbReference type="ARBA" id="ARBA00022692"/>
    </source>
</evidence>
<evidence type="ECO:0000313" key="8">
    <source>
        <dbReference type="Proteomes" id="UP001247542"/>
    </source>
</evidence>
<sequence>MLNDDIVHVMGHFDSTESQRTSLPQRPARQRQNLTTDDFVVGEGVALATPPVSVVTRLLEGIIDCAALALTSILLFVAYLLIYPFKTNATNSVVLVTIIGTMLFLVPATIEAITHGKSLGKWMCGTRVVRFDQGPISARHAFTRALIGVAEIWLTSGSLATISSFVDKHARRLGDIAAGTYVISERVKLQETHPMQVPRDLEGWARSADISLPTGLALAIRQFLNRKETMMPQARQAMGQQLLDSARAHVLPMPSEQVGAEAALTAILAERTARDLARIDRNRELAQRVLVQRS</sequence>
<keyword evidence="3 5" id="KW-1133">Transmembrane helix</keyword>
<reference evidence="7 8" key="1">
    <citation type="submission" date="2023-06" db="EMBL/GenBank/DDBJ databases">
        <title>Draft genome sequence of Gleimia hominis type strain CCUG 57540T.</title>
        <authorList>
            <person name="Salva-Serra F."/>
            <person name="Cardew S."/>
            <person name="Jensie Markopoulos S."/>
            <person name="Ohlen M."/>
            <person name="Inganas E."/>
            <person name="Svensson-Stadler L."/>
            <person name="Moore E.R.B."/>
        </authorList>
    </citation>
    <scope>NUCLEOTIDE SEQUENCE [LARGE SCALE GENOMIC DNA]</scope>
    <source>
        <strain evidence="7 8">CCUG 57540</strain>
    </source>
</reference>
<name>A0ABU3I946_9ACTO</name>
<comment type="subcellular location">
    <subcellularLocation>
        <location evidence="1">Membrane</location>
        <topology evidence="1">Multi-pass membrane protein</topology>
    </subcellularLocation>
</comment>
<feature type="domain" description="RDD" evidence="6">
    <location>
        <begin position="53"/>
        <end position="179"/>
    </location>
</feature>
<dbReference type="Pfam" id="PF06271">
    <property type="entry name" value="RDD"/>
    <property type="match status" value="1"/>
</dbReference>
<keyword evidence="2 5" id="KW-0812">Transmembrane</keyword>
<dbReference type="InterPro" id="IPR010432">
    <property type="entry name" value="RDD"/>
</dbReference>
<accession>A0ABU3I946</accession>
<dbReference type="RefSeq" id="WP_313272119.1">
    <property type="nucleotide sequence ID" value="NZ_JASXSX010000001.1"/>
</dbReference>
<evidence type="ECO:0000256" key="4">
    <source>
        <dbReference type="ARBA" id="ARBA00023136"/>
    </source>
</evidence>
<dbReference type="EMBL" id="JASXSX010000001">
    <property type="protein sequence ID" value="MDT3766894.1"/>
    <property type="molecule type" value="Genomic_DNA"/>
</dbReference>
<evidence type="ECO:0000256" key="3">
    <source>
        <dbReference type="ARBA" id="ARBA00022989"/>
    </source>
</evidence>
<evidence type="ECO:0000256" key="5">
    <source>
        <dbReference type="SAM" id="Phobius"/>
    </source>
</evidence>
<evidence type="ECO:0000259" key="6">
    <source>
        <dbReference type="Pfam" id="PF06271"/>
    </source>
</evidence>
<dbReference type="PANTHER" id="PTHR38480:SF1">
    <property type="entry name" value="SLR0254 PROTEIN"/>
    <property type="match status" value="1"/>
</dbReference>
<gene>
    <name evidence="7" type="ORF">QS713_02290</name>
</gene>
<keyword evidence="4 5" id="KW-0472">Membrane</keyword>
<organism evidence="7 8">
    <name type="scientific">Gleimia hominis</name>
    <dbReference type="NCBI Taxonomy" id="595468"/>
    <lineage>
        <taxon>Bacteria</taxon>
        <taxon>Bacillati</taxon>
        <taxon>Actinomycetota</taxon>
        <taxon>Actinomycetes</taxon>
        <taxon>Actinomycetales</taxon>
        <taxon>Actinomycetaceae</taxon>
        <taxon>Gleimia</taxon>
    </lineage>
</organism>
<proteinExistence type="predicted"/>
<comment type="caution">
    <text evidence="7">The sequence shown here is derived from an EMBL/GenBank/DDBJ whole genome shotgun (WGS) entry which is preliminary data.</text>
</comment>
<feature type="transmembrane region" description="Helical" evidence="5">
    <location>
        <begin position="61"/>
        <end position="82"/>
    </location>
</feature>
<dbReference type="Proteomes" id="UP001247542">
    <property type="component" value="Unassembled WGS sequence"/>
</dbReference>
<keyword evidence="8" id="KW-1185">Reference proteome</keyword>